<dbReference type="Pfam" id="PF07776">
    <property type="entry name" value="zf-AD"/>
    <property type="match status" value="1"/>
</dbReference>
<evidence type="ECO:0000256" key="6">
    <source>
        <dbReference type="ARBA" id="ARBA00022833"/>
    </source>
</evidence>
<dbReference type="PANTHER" id="PTHR24394:SF44">
    <property type="entry name" value="ZINC FINGER PROTEIN 271-LIKE"/>
    <property type="match status" value="1"/>
</dbReference>
<dbReference type="GO" id="GO:0008270">
    <property type="term" value="F:zinc ion binding"/>
    <property type="evidence" value="ECO:0007669"/>
    <property type="project" value="UniProtKB-UniRule"/>
</dbReference>
<comment type="subcellular location">
    <subcellularLocation>
        <location evidence="1">Nucleus</location>
    </subcellularLocation>
</comment>
<dbReference type="SUPFAM" id="SSF57667">
    <property type="entry name" value="beta-beta-alpha zinc fingers"/>
    <property type="match status" value="1"/>
</dbReference>
<evidence type="ECO:0000256" key="7">
    <source>
        <dbReference type="ARBA" id="ARBA00023125"/>
    </source>
</evidence>
<feature type="domain" description="ZAD" evidence="12">
    <location>
        <begin position="27"/>
        <end position="97"/>
    </location>
</feature>
<feature type="domain" description="C2H2-type" evidence="11">
    <location>
        <begin position="174"/>
        <end position="202"/>
    </location>
</feature>
<gene>
    <name evidence="13" type="ORF">NQ318_001647</name>
</gene>
<dbReference type="FunFam" id="3.30.160.60:FF:000663">
    <property type="entry name" value="Zinc finger protein 45"/>
    <property type="match status" value="1"/>
</dbReference>
<organism evidence="13 14">
    <name type="scientific">Aromia moschata</name>
    <dbReference type="NCBI Taxonomy" id="1265417"/>
    <lineage>
        <taxon>Eukaryota</taxon>
        <taxon>Metazoa</taxon>
        <taxon>Ecdysozoa</taxon>
        <taxon>Arthropoda</taxon>
        <taxon>Hexapoda</taxon>
        <taxon>Insecta</taxon>
        <taxon>Pterygota</taxon>
        <taxon>Neoptera</taxon>
        <taxon>Endopterygota</taxon>
        <taxon>Coleoptera</taxon>
        <taxon>Polyphaga</taxon>
        <taxon>Cucujiformia</taxon>
        <taxon>Chrysomeloidea</taxon>
        <taxon>Cerambycidae</taxon>
        <taxon>Cerambycinae</taxon>
        <taxon>Callichromatini</taxon>
        <taxon>Aromia</taxon>
    </lineage>
</organism>
<name>A0AAV8Y151_9CUCU</name>
<feature type="binding site" evidence="10">
    <location>
        <position position="70"/>
    </location>
    <ligand>
        <name>Zn(2+)</name>
        <dbReference type="ChEBI" id="CHEBI:29105"/>
    </ligand>
</feature>
<dbReference type="PROSITE" id="PS50157">
    <property type="entry name" value="ZINC_FINGER_C2H2_2"/>
    <property type="match status" value="2"/>
</dbReference>
<evidence type="ECO:0000256" key="1">
    <source>
        <dbReference type="ARBA" id="ARBA00004123"/>
    </source>
</evidence>
<dbReference type="SMART" id="SM00355">
    <property type="entry name" value="ZnF_C2H2"/>
    <property type="match status" value="2"/>
</dbReference>
<dbReference type="InterPro" id="IPR013087">
    <property type="entry name" value="Znf_C2H2_type"/>
</dbReference>
<evidence type="ECO:0000256" key="5">
    <source>
        <dbReference type="ARBA" id="ARBA00022771"/>
    </source>
</evidence>
<dbReference type="PANTHER" id="PTHR24394">
    <property type="entry name" value="ZINC FINGER PROTEIN"/>
    <property type="match status" value="1"/>
</dbReference>
<sequence>MESAKRVNWKTDDNPNINPESLLKYDRICRACLNETENMISISHPEIKDMFTFCTSLEVNNDDKFPGLICTQCRTELLRAHNFKDLCIKSNNILMEYISRYKIDDIEINLNDLLRTDFCDTNLNLNSCDMGKDEKIIIDIVDKQINDILEEHIDNNCDDDSSNNSTQSLKEDLHQCNICSETFSLKSHYVKIHMRQHTGELPYMCEICNKGFTQNSQMEIHLRVHTGVKPYICQASVIL</sequence>
<evidence type="ECO:0000256" key="8">
    <source>
        <dbReference type="ARBA" id="ARBA00023242"/>
    </source>
</evidence>
<dbReference type="AlphaFoldDB" id="A0AAV8Y151"/>
<keyword evidence="7" id="KW-0238">DNA-binding</keyword>
<keyword evidence="5 9" id="KW-0863">Zinc-finger</keyword>
<dbReference type="Proteomes" id="UP001162162">
    <property type="component" value="Unassembled WGS sequence"/>
</dbReference>
<dbReference type="Gene3D" id="3.40.1800.20">
    <property type="match status" value="1"/>
</dbReference>
<dbReference type="EMBL" id="JAPWTK010000262">
    <property type="protein sequence ID" value="KAJ8944227.1"/>
    <property type="molecule type" value="Genomic_DNA"/>
</dbReference>
<protein>
    <recommendedName>
        <fullName evidence="15">Zinc finger protein</fullName>
    </recommendedName>
</protein>
<dbReference type="PROSITE" id="PS00028">
    <property type="entry name" value="ZINC_FINGER_C2H2_1"/>
    <property type="match status" value="1"/>
</dbReference>
<keyword evidence="14" id="KW-1185">Reference proteome</keyword>
<evidence type="ECO:0000256" key="3">
    <source>
        <dbReference type="ARBA" id="ARBA00022723"/>
    </source>
</evidence>
<accession>A0AAV8Y151</accession>
<dbReference type="Gene3D" id="3.30.160.60">
    <property type="entry name" value="Classic Zinc Finger"/>
    <property type="match status" value="2"/>
</dbReference>
<comment type="caution">
    <text evidence="13">The sequence shown here is derived from an EMBL/GenBank/DDBJ whole genome shotgun (WGS) entry which is preliminary data.</text>
</comment>
<feature type="binding site" evidence="10">
    <location>
        <position position="73"/>
    </location>
    <ligand>
        <name>Zn(2+)</name>
        <dbReference type="ChEBI" id="CHEBI:29105"/>
    </ligand>
</feature>
<evidence type="ECO:0000313" key="13">
    <source>
        <dbReference type="EMBL" id="KAJ8944227.1"/>
    </source>
</evidence>
<keyword evidence="8" id="KW-0539">Nucleus</keyword>
<dbReference type="SMART" id="SM00868">
    <property type="entry name" value="zf-AD"/>
    <property type="match status" value="1"/>
</dbReference>
<evidence type="ECO:0000259" key="12">
    <source>
        <dbReference type="PROSITE" id="PS51915"/>
    </source>
</evidence>
<dbReference type="GO" id="GO:0000981">
    <property type="term" value="F:DNA-binding transcription factor activity, RNA polymerase II-specific"/>
    <property type="evidence" value="ECO:0007669"/>
    <property type="project" value="TreeGrafter"/>
</dbReference>
<dbReference type="SUPFAM" id="SSF57716">
    <property type="entry name" value="Glucocorticoid receptor-like (DNA-binding domain)"/>
    <property type="match status" value="1"/>
</dbReference>
<reference evidence="13" key="1">
    <citation type="journal article" date="2023" name="Insect Mol. Biol.">
        <title>Genome sequencing provides insights into the evolution of gene families encoding plant cell wall-degrading enzymes in longhorned beetles.</title>
        <authorList>
            <person name="Shin N.R."/>
            <person name="Okamura Y."/>
            <person name="Kirsch R."/>
            <person name="Pauchet Y."/>
        </authorList>
    </citation>
    <scope>NUCLEOTIDE SEQUENCE</scope>
    <source>
        <strain evidence="13">AMC_N1</strain>
    </source>
</reference>
<dbReference type="GO" id="GO:0005634">
    <property type="term" value="C:nucleus"/>
    <property type="evidence" value="ECO:0007669"/>
    <property type="project" value="UniProtKB-SubCell"/>
</dbReference>
<dbReference type="GO" id="GO:0003677">
    <property type="term" value="F:DNA binding"/>
    <property type="evidence" value="ECO:0007669"/>
    <property type="project" value="UniProtKB-KW"/>
</dbReference>
<dbReference type="InterPro" id="IPR036236">
    <property type="entry name" value="Znf_C2H2_sf"/>
</dbReference>
<comment type="similarity">
    <text evidence="2">Belongs to the krueppel C2H2-type zinc-finger protein family.</text>
</comment>
<proteinExistence type="inferred from homology"/>
<evidence type="ECO:0000256" key="9">
    <source>
        <dbReference type="PROSITE-ProRule" id="PRU00042"/>
    </source>
</evidence>
<evidence type="ECO:0000256" key="4">
    <source>
        <dbReference type="ARBA" id="ARBA00022737"/>
    </source>
</evidence>
<dbReference type="InterPro" id="IPR012934">
    <property type="entry name" value="Znf_AD"/>
</dbReference>
<dbReference type="Pfam" id="PF00096">
    <property type="entry name" value="zf-C2H2"/>
    <property type="match status" value="1"/>
</dbReference>
<evidence type="ECO:0008006" key="15">
    <source>
        <dbReference type="Google" id="ProtNLM"/>
    </source>
</evidence>
<feature type="domain" description="C2H2-type" evidence="11">
    <location>
        <begin position="203"/>
        <end position="230"/>
    </location>
</feature>
<keyword evidence="4" id="KW-0677">Repeat</keyword>
<feature type="binding site" evidence="10">
    <location>
        <position position="29"/>
    </location>
    <ligand>
        <name>Zn(2+)</name>
        <dbReference type="ChEBI" id="CHEBI:29105"/>
    </ligand>
</feature>
<dbReference type="PROSITE" id="PS51915">
    <property type="entry name" value="ZAD"/>
    <property type="match status" value="1"/>
</dbReference>
<feature type="binding site" evidence="10">
    <location>
        <position position="32"/>
    </location>
    <ligand>
        <name>Zn(2+)</name>
        <dbReference type="ChEBI" id="CHEBI:29105"/>
    </ligand>
</feature>
<evidence type="ECO:0000313" key="14">
    <source>
        <dbReference type="Proteomes" id="UP001162162"/>
    </source>
</evidence>
<keyword evidence="6 10" id="KW-0862">Zinc</keyword>
<evidence type="ECO:0000256" key="2">
    <source>
        <dbReference type="ARBA" id="ARBA00006991"/>
    </source>
</evidence>
<evidence type="ECO:0000256" key="10">
    <source>
        <dbReference type="PROSITE-ProRule" id="PRU01263"/>
    </source>
</evidence>
<evidence type="ECO:0000259" key="11">
    <source>
        <dbReference type="PROSITE" id="PS50157"/>
    </source>
</evidence>
<keyword evidence="3 10" id="KW-0479">Metal-binding</keyword>